<dbReference type="GO" id="GO:0060090">
    <property type="term" value="F:molecular adaptor activity"/>
    <property type="evidence" value="ECO:0007669"/>
    <property type="project" value="TreeGrafter"/>
</dbReference>
<organism evidence="4 5">
    <name type="scientific">Clostridium tertium</name>
    <dbReference type="NCBI Taxonomy" id="1559"/>
    <lineage>
        <taxon>Bacteria</taxon>
        <taxon>Bacillati</taxon>
        <taxon>Bacillota</taxon>
        <taxon>Clostridia</taxon>
        <taxon>Eubacteriales</taxon>
        <taxon>Clostridiaceae</taxon>
        <taxon>Clostridium</taxon>
    </lineage>
</organism>
<keyword evidence="1" id="KW-0677">Repeat</keyword>
<dbReference type="GO" id="GO:0006620">
    <property type="term" value="P:post-translational protein targeting to endoplasmic reticulum membrane"/>
    <property type="evidence" value="ECO:0007669"/>
    <property type="project" value="TreeGrafter"/>
</dbReference>
<evidence type="ECO:0000256" key="3">
    <source>
        <dbReference type="PROSITE-ProRule" id="PRU00339"/>
    </source>
</evidence>
<dbReference type="EMBL" id="JAMRYU010000013">
    <property type="protein sequence ID" value="MDC4241068.1"/>
    <property type="molecule type" value="Genomic_DNA"/>
</dbReference>
<dbReference type="InterPro" id="IPR011990">
    <property type="entry name" value="TPR-like_helical_dom_sf"/>
</dbReference>
<dbReference type="SUPFAM" id="SSF48452">
    <property type="entry name" value="TPR-like"/>
    <property type="match status" value="1"/>
</dbReference>
<name>A0A9X3XKV5_9CLOT</name>
<dbReference type="Pfam" id="PF13181">
    <property type="entry name" value="TPR_8"/>
    <property type="match status" value="1"/>
</dbReference>
<evidence type="ECO:0000313" key="4">
    <source>
        <dbReference type="EMBL" id="MDC4241068.1"/>
    </source>
</evidence>
<evidence type="ECO:0000313" key="5">
    <source>
        <dbReference type="Proteomes" id="UP001141183"/>
    </source>
</evidence>
<evidence type="ECO:0000256" key="2">
    <source>
        <dbReference type="ARBA" id="ARBA00022803"/>
    </source>
</evidence>
<proteinExistence type="predicted"/>
<dbReference type="GO" id="GO:0016020">
    <property type="term" value="C:membrane"/>
    <property type="evidence" value="ECO:0007669"/>
    <property type="project" value="TreeGrafter"/>
</dbReference>
<accession>A0A9X3XKV5</accession>
<dbReference type="RefSeq" id="WP_142690218.1">
    <property type="nucleotide sequence ID" value="NZ_BAAACM010000021.1"/>
</dbReference>
<feature type="repeat" description="TPR" evidence="3">
    <location>
        <begin position="34"/>
        <end position="67"/>
    </location>
</feature>
<dbReference type="AlphaFoldDB" id="A0A9X3XKV5"/>
<evidence type="ECO:0000256" key="1">
    <source>
        <dbReference type="ARBA" id="ARBA00022737"/>
    </source>
</evidence>
<dbReference type="Proteomes" id="UP001141183">
    <property type="component" value="Unassembled WGS sequence"/>
</dbReference>
<dbReference type="GO" id="GO:0072380">
    <property type="term" value="C:TRC complex"/>
    <property type="evidence" value="ECO:0007669"/>
    <property type="project" value="TreeGrafter"/>
</dbReference>
<protein>
    <submittedName>
        <fullName evidence="4">Tetratricopeptide repeat protein</fullName>
    </submittedName>
</protein>
<dbReference type="SMART" id="SM00028">
    <property type="entry name" value="TPR"/>
    <property type="match status" value="3"/>
</dbReference>
<dbReference type="PROSITE" id="PS50005">
    <property type="entry name" value="TPR"/>
    <property type="match status" value="1"/>
</dbReference>
<gene>
    <name evidence="4" type="ORF">NE398_12950</name>
</gene>
<dbReference type="GeneID" id="93045277"/>
<dbReference type="Gene3D" id="1.25.40.10">
    <property type="entry name" value="Tetratricopeptide repeat domain"/>
    <property type="match status" value="1"/>
</dbReference>
<keyword evidence="2 3" id="KW-0802">TPR repeat</keyword>
<comment type="caution">
    <text evidence="4">The sequence shown here is derived from an EMBL/GenBank/DDBJ whole genome shotgun (WGS) entry which is preliminary data.</text>
</comment>
<sequence>MNYFNEGNKYYNLKEYKKAIEYYTMAIENNESTTCSYYNCGVCYIKLKDFDSAITMIKKALAMQQESKYFFNLAYCYAMKEEIKKALIYFNIAWSLDSSDTDCEKAINLIMSKNKKAL</sequence>
<dbReference type="Pfam" id="PF00515">
    <property type="entry name" value="TPR_1"/>
    <property type="match status" value="1"/>
</dbReference>
<dbReference type="PANTHER" id="PTHR45831:SF2">
    <property type="entry name" value="LD24721P"/>
    <property type="match status" value="1"/>
</dbReference>
<keyword evidence="5" id="KW-1185">Reference proteome</keyword>
<dbReference type="PANTHER" id="PTHR45831">
    <property type="entry name" value="LD24721P"/>
    <property type="match status" value="1"/>
</dbReference>
<dbReference type="InterPro" id="IPR019734">
    <property type="entry name" value="TPR_rpt"/>
</dbReference>
<dbReference type="InterPro" id="IPR047150">
    <property type="entry name" value="SGT"/>
</dbReference>
<reference evidence="4" key="1">
    <citation type="submission" date="2022-05" db="EMBL/GenBank/DDBJ databases">
        <title>Draft genome sequence of Clostridium tertium strain CP3 isolated from Peru.</title>
        <authorList>
            <person name="Hurtado R."/>
            <person name="Lima L."/>
            <person name="Sousa T."/>
            <person name="Jaiswal A.K."/>
            <person name="Tiwari S."/>
            <person name="Maturrano L."/>
            <person name="Brenig B."/>
            <person name="Azevedo V."/>
        </authorList>
    </citation>
    <scope>NUCLEOTIDE SEQUENCE</scope>
    <source>
        <strain evidence="4">CP3</strain>
    </source>
</reference>